<reference evidence="10 11" key="1">
    <citation type="submission" date="2024-01" db="EMBL/GenBank/DDBJ databases">
        <title>Genome assemblies of Stephania.</title>
        <authorList>
            <person name="Yang L."/>
        </authorList>
    </citation>
    <scope>NUCLEOTIDE SEQUENCE [LARGE SCALE GENOMIC DNA]</scope>
    <source>
        <strain evidence="10">YNDBR</strain>
        <tissue evidence="10">Leaf</tissue>
    </source>
</reference>
<protein>
    <submittedName>
        <fullName evidence="10">Uncharacterized protein</fullName>
    </submittedName>
</protein>
<keyword evidence="5" id="KW-0560">Oxidoreductase</keyword>
<dbReference type="Pfam" id="PF00445">
    <property type="entry name" value="Ribonuclease_T2"/>
    <property type="match status" value="1"/>
</dbReference>
<feature type="region of interest" description="Disordered" evidence="9">
    <location>
        <begin position="22"/>
        <end position="44"/>
    </location>
</feature>
<evidence type="ECO:0000256" key="7">
    <source>
        <dbReference type="ARBA" id="ARBA00023180"/>
    </source>
</evidence>
<dbReference type="InterPro" id="IPR036430">
    <property type="entry name" value="RNase_T2-like_sf"/>
</dbReference>
<evidence type="ECO:0000256" key="3">
    <source>
        <dbReference type="ARBA" id="ARBA00022723"/>
    </source>
</evidence>
<evidence type="ECO:0000256" key="1">
    <source>
        <dbReference type="ARBA" id="ARBA00001935"/>
    </source>
</evidence>
<keyword evidence="11" id="KW-1185">Reference proteome</keyword>
<dbReference type="AlphaFoldDB" id="A0AAP0ISN6"/>
<feature type="compositionally biased region" description="Basic residues" evidence="9">
    <location>
        <begin position="22"/>
        <end position="41"/>
    </location>
</feature>
<proteinExistence type="inferred from homology"/>
<dbReference type="SUPFAM" id="SSF55895">
    <property type="entry name" value="Ribonuclease Rh-like"/>
    <property type="match status" value="1"/>
</dbReference>
<evidence type="ECO:0000256" key="9">
    <source>
        <dbReference type="SAM" id="MobiDB-lite"/>
    </source>
</evidence>
<dbReference type="PANTHER" id="PTHR48461">
    <property type="entry name" value="MULTICOPPER OXIDASE LPR1-LIKE"/>
    <property type="match status" value="1"/>
</dbReference>
<evidence type="ECO:0000256" key="5">
    <source>
        <dbReference type="ARBA" id="ARBA00023002"/>
    </source>
</evidence>
<dbReference type="InterPro" id="IPR052152">
    <property type="entry name" value="LPR1/LPR2"/>
</dbReference>
<evidence type="ECO:0000313" key="10">
    <source>
        <dbReference type="EMBL" id="KAK9120979.1"/>
    </source>
</evidence>
<keyword evidence="3" id="KW-0479">Metal-binding</keyword>
<organism evidence="10 11">
    <name type="scientific">Stephania yunnanensis</name>
    <dbReference type="NCBI Taxonomy" id="152371"/>
    <lineage>
        <taxon>Eukaryota</taxon>
        <taxon>Viridiplantae</taxon>
        <taxon>Streptophyta</taxon>
        <taxon>Embryophyta</taxon>
        <taxon>Tracheophyta</taxon>
        <taxon>Spermatophyta</taxon>
        <taxon>Magnoliopsida</taxon>
        <taxon>Ranunculales</taxon>
        <taxon>Menispermaceae</taxon>
        <taxon>Menispermoideae</taxon>
        <taxon>Cissampelideae</taxon>
        <taxon>Stephania</taxon>
    </lineage>
</organism>
<dbReference type="GO" id="GO:0003723">
    <property type="term" value="F:RNA binding"/>
    <property type="evidence" value="ECO:0007669"/>
    <property type="project" value="InterPro"/>
</dbReference>
<dbReference type="InterPro" id="IPR001568">
    <property type="entry name" value="RNase_T2-like"/>
</dbReference>
<comment type="caution">
    <text evidence="10">The sequence shown here is derived from an EMBL/GenBank/DDBJ whole genome shotgun (WGS) entry which is preliminary data.</text>
</comment>
<keyword evidence="4" id="KW-0732">Signal</keyword>
<dbReference type="GO" id="GO:0016036">
    <property type="term" value="P:cellular response to phosphate starvation"/>
    <property type="evidence" value="ECO:0007669"/>
    <property type="project" value="InterPro"/>
</dbReference>
<dbReference type="PANTHER" id="PTHR48461:SF1">
    <property type="entry name" value="MULTICOPPER OXIDASE LPR1-LIKE"/>
    <property type="match status" value="1"/>
</dbReference>
<dbReference type="GO" id="GO:0033897">
    <property type="term" value="F:ribonuclease T2 activity"/>
    <property type="evidence" value="ECO:0007669"/>
    <property type="project" value="InterPro"/>
</dbReference>
<keyword evidence="7" id="KW-0325">Glycoprotein</keyword>
<comment type="cofactor">
    <cofactor evidence="1">
        <name>Cu cation</name>
        <dbReference type="ChEBI" id="CHEBI:23378"/>
    </cofactor>
</comment>
<dbReference type="GO" id="GO:0016491">
    <property type="term" value="F:oxidoreductase activity"/>
    <property type="evidence" value="ECO:0007669"/>
    <property type="project" value="UniProtKB-KW"/>
</dbReference>
<evidence type="ECO:0000256" key="4">
    <source>
        <dbReference type="ARBA" id="ARBA00022729"/>
    </source>
</evidence>
<comment type="similarity">
    <text evidence="2 8">Belongs to the RNase T2 family.</text>
</comment>
<dbReference type="EMBL" id="JBBNAF010000008">
    <property type="protein sequence ID" value="KAK9120979.1"/>
    <property type="molecule type" value="Genomic_DNA"/>
</dbReference>
<evidence type="ECO:0000256" key="6">
    <source>
        <dbReference type="ARBA" id="ARBA00023008"/>
    </source>
</evidence>
<sequence length="300" mass="34567">MEMKKVKVMEMKKVKVKEMRKVRVKRKKKRKTKKKKKKMYSSKRSEKWQVLRAMVARPRLQHQAINSRNDSHRTPCSQGSGADIVTSRGKWGASLNFDVVLSLELHDVPNPLIQAKLDKGLNGIANRLIVILAVGDTKLADGELVNVAKLDMFVDKLPGMPKIYGFEMKNGVHVSKSLKIGMFMKRWDYLTTSFVDSTDESQGHEKLFIDIFVKRFTKNLMHAKIGSGYHNELSELLKYWPNIKCPSSEGKYLWRNTWNAYGVCFGLSEHDYFNKALELREKIDLLPIFNKNGGHYKTNS</sequence>
<dbReference type="Proteomes" id="UP001420932">
    <property type="component" value="Unassembled WGS sequence"/>
</dbReference>
<gene>
    <name evidence="10" type="ORF">Syun_018596</name>
</gene>
<evidence type="ECO:0000256" key="8">
    <source>
        <dbReference type="RuleBase" id="RU004328"/>
    </source>
</evidence>
<evidence type="ECO:0000256" key="2">
    <source>
        <dbReference type="ARBA" id="ARBA00007469"/>
    </source>
</evidence>
<keyword evidence="6" id="KW-0186">Copper</keyword>
<dbReference type="GO" id="GO:0046872">
    <property type="term" value="F:metal ion binding"/>
    <property type="evidence" value="ECO:0007669"/>
    <property type="project" value="UniProtKB-KW"/>
</dbReference>
<name>A0AAP0ISN6_9MAGN</name>
<accession>A0AAP0ISN6</accession>
<dbReference type="Gene3D" id="3.90.730.10">
    <property type="entry name" value="Ribonuclease T2-like"/>
    <property type="match status" value="1"/>
</dbReference>
<evidence type="ECO:0000313" key="11">
    <source>
        <dbReference type="Proteomes" id="UP001420932"/>
    </source>
</evidence>